<keyword evidence="3" id="KW-1185">Reference proteome</keyword>
<sequence>MAPPHYSTSYLHPRPIDMVKIPGTGVLNFTKNPTQVKSTRDIPKPLAPLSQLPLHTIRSHQHTRPCSQCKTPVPTTQQFKLCAACRERGRINNANYLKRIREQQETMSRFSTMGKEEKRVGKKSKVDVKGKGKEVDMSAEKRPTFIPPSTDPPTEYQTPALLLSALSSHYFRSRSSSPPYTHSQSFTATYSILSTANPPITLEQRVEMVSAEVWKSLWCVGVGMFGVFE</sequence>
<dbReference type="InParanoid" id="A0A0C3B912"/>
<reference evidence="3" key="2">
    <citation type="submission" date="2015-01" db="EMBL/GenBank/DDBJ databases">
        <title>Evolutionary Origins and Diversification of the Mycorrhizal Mutualists.</title>
        <authorList>
            <consortium name="DOE Joint Genome Institute"/>
            <consortium name="Mycorrhizal Genomics Consortium"/>
            <person name="Kohler A."/>
            <person name="Kuo A."/>
            <person name="Nagy L.G."/>
            <person name="Floudas D."/>
            <person name="Copeland A."/>
            <person name="Barry K.W."/>
            <person name="Cichocki N."/>
            <person name="Veneault-Fourrey C."/>
            <person name="LaButti K."/>
            <person name="Lindquist E.A."/>
            <person name="Lipzen A."/>
            <person name="Lundell T."/>
            <person name="Morin E."/>
            <person name="Murat C."/>
            <person name="Riley R."/>
            <person name="Ohm R."/>
            <person name="Sun H."/>
            <person name="Tunlid A."/>
            <person name="Henrissat B."/>
            <person name="Grigoriev I.V."/>
            <person name="Hibbett D.S."/>
            <person name="Martin F."/>
        </authorList>
    </citation>
    <scope>NUCLEOTIDE SEQUENCE [LARGE SCALE GENOMIC DNA]</scope>
    <source>
        <strain evidence="3">F 1598</strain>
    </source>
</reference>
<protein>
    <submittedName>
        <fullName evidence="2">Uncharacterized protein</fullName>
    </submittedName>
</protein>
<feature type="region of interest" description="Disordered" evidence="1">
    <location>
        <begin position="108"/>
        <end position="153"/>
    </location>
</feature>
<dbReference type="EMBL" id="KN833073">
    <property type="protein sequence ID" value="KIM73812.1"/>
    <property type="molecule type" value="Genomic_DNA"/>
</dbReference>
<dbReference type="HOGENOM" id="CLU_1210235_0_0_1"/>
<name>A0A0C3B912_PILCF</name>
<proteinExistence type="predicted"/>
<feature type="compositionally biased region" description="Basic and acidic residues" evidence="1">
    <location>
        <begin position="114"/>
        <end position="143"/>
    </location>
</feature>
<accession>A0A0C3B912</accession>
<dbReference type="AlphaFoldDB" id="A0A0C3B912"/>
<reference evidence="2 3" key="1">
    <citation type="submission" date="2014-04" db="EMBL/GenBank/DDBJ databases">
        <authorList>
            <consortium name="DOE Joint Genome Institute"/>
            <person name="Kuo A."/>
            <person name="Tarkka M."/>
            <person name="Buscot F."/>
            <person name="Kohler A."/>
            <person name="Nagy L.G."/>
            <person name="Floudas D."/>
            <person name="Copeland A."/>
            <person name="Barry K.W."/>
            <person name="Cichocki N."/>
            <person name="Veneault-Fourrey C."/>
            <person name="LaButti K."/>
            <person name="Lindquist E.A."/>
            <person name="Lipzen A."/>
            <person name="Lundell T."/>
            <person name="Morin E."/>
            <person name="Murat C."/>
            <person name="Sun H."/>
            <person name="Tunlid A."/>
            <person name="Henrissat B."/>
            <person name="Grigoriev I.V."/>
            <person name="Hibbett D.S."/>
            <person name="Martin F."/>
            <person name="Nordberg H.P."/>
            <person name="Cantor M.N."/>
            <person name="Hua S.X."/>
        </authorList>
    </citation>
    <scope>NUCLEOTIDE SEQUENCE [LARGE SCALE GENOMIC DNA]</scope>
    <source>
        <strain evidence="2 3">F 1598</strain>
    </source>
</reference>
<evidence type="ECO:0000313" key="2">
    <source>
        <dbReference type="EMBL" id="KIM73812.1"/>
    </source>
</evidence>
<organism evidence="2 3">
    <name type="scientific">Piloderma croceum (strain F 1598)</name>
    <dbReference type="NCBI Taxonomy" id="765440"/>
    <lineage>
        <taxon>Eukaryota</taxon>
        <taxon>Fungi</taxon>
        <taxon>Dikarya</taxon>
        <taxon>Basidiomycota</taxon>
        <taxon>Agaricomycotina</taxon>
        <taxon>Agaricomycetes</taxon>
        <taxon>Agaricomycetidae</taxon>
        <taxon>Atheliales</taxon>
        <taxon>Atheliaceae</taxon>
        <taxon>Piloderma</taxon>
    </lineage>
</organism>
<evidence type="ECO:0000256" key="1">
    <source>
        <dbReference type="SAM" id="MobiDB-lite"/>
    </source>
</evidence>
<evidence type="ECO:0000313" key="3">
    <source>
        <dbReference type="Proteomes" id="UP000054166"/>
    </source>
</evidence>
<gene>
    <name evidence="2" type="ORF">PILCRDRAFT_14950</name>
</gene>
<dbReference type="Proteomes" id="UP000054166">
    <property type="component" value="Unassembled WGS sequence"/>
</dbReference>